<dbReference type="Proteomes" id="UP000736787">
    <property type="component" value="Unassembled WGS sequence"/>
</dbReference>
<comment type="caution">
    <text evidence="1">The sequence shown here is derived from an EMBL/GenBank/DDBJ whole genome shotgun (WGS) entry which is preliminary data.</text>
</comment>
<organism evidence="1 2">
    <name type="scientific">Phytophthora cactorum</name>
    <dbReference type="NCBI Taxonomy" id="29920"/>
    <lineage>
        <taxon>Eukaryota</taxon>
        <taxon>Sar</taxon>
        <taxon>Stramenopiles</taxon>
        <taxon>Oomycota</taxon>
        <taxon>Peronosporomycetes</taxon>
        <taxon>Peronosporales</taxon>
        <taxon>Peronosporaceae</taxon>
        <taxon>Phytophthora</taxon>
    </lineage>
</organism>
<reference evidence="1" key="1">
    <citation type="submission" date="2018-10" db="EMBL/GenBank/DDBJ databases">
        <title>Effector identification in a new, highly contiguous assembly of the strawberry crown rot pathogen Phytophthora cactorum.</title>
        <authorList>
            <person name="Armitage A.D."/>
            <person name="Nellist C.F."/>
            <person name="Bates H."/>
            <person name="Vickerstaff R.J."/>
            <person name="Harrison R.J."/>
        </authorList>
    </citation>
    <scope>NUCLEOTIDE SEQUENCE</scope>
    <source>
        <strain evidence="1">4040</strain>
    </source>
</reference>
<dbReference type="EMBL" id="RCMK01000155">
    <property type="protein sequence ID" value="KAG2946535.1"/>
    <property type="molecule type" value="Genomic_DNA"/>
</dbReference>
<accession>A0A8T1E316</accession>
<dbReference type="AlphaFoldDB" id="A0A8T1E316"/>
<evidence type="ECO:0000313" key="2">
    <source>
        <dbReference type="Proteomes" id="UP000736787"/>
    </source>
</evidence>
<proteinExistence type="predicted"/>
<gene>
    <name evidence="1" type="ORF">PC117_g7533</name>
</gene>
<protein>
    <submittedName>
        <fullName evidence="1">Uncharacterized protein</fullName>
    </submittedName>
</protein>
<sequence length="120" mass="13178">MTNGALVYCCAGLGLVLEVYLVEESRTSELQSPPHRCKELPSEFQLLVDSLVLQKALAQDMMAAMEYRENSSGLGTPLSAPTKLLQLLLGFPERQEAQLSARFVLVLLTDLMSQLLGLPQ</sequence>
<name>A0A8T1E316_9STRA</name>
<evidence type="ECO:0000313" key="1">
    <source>
        <dbReference type="EMBL" id="KAG2946535.1"/>
    </source>
</evidence>